<feature type="transmembrane region" description="Helical" evidence="6">
    <location>
        <begin position="221"/>
        <end position="243"/>
    </location>
</feature>
<reference evidence="7" key="1">
    <citation type="submission" date="2018-06" db="EMBL/GenBank/DDBJ databases">
        <authorList>
            <person name="Zhirakovskaya E."/>
        </authorList>
    </citation>
    <scope>NUCLEOTIDE SEQUENCE</scope>
</reference>
<dbReference type="InterPro" id="IPR037294">
    <property type="entry name" value="ABC_BtuC-like"/>
</dbReference>
<evidence type="ECO:0000256" key="2">
    <source>
        <dbReference type="ARBA" id="ARBA00008034"/>
    </source>
</evidence>
<dbReference type="Gene3D" id="1.10.3470.10">
    <property type="entry name" value="ABC transporter involved in vitamin B12 uptake, BtuC"/>
    <property type="match status" value="1"/>
</dbReference>
<dbReference type="PANTHER" id="PTHR30477">
    <property type="entry name" value="ABC-TRANSPORTER METAL-BINDING PROTEIN"/>
    <property type="match status" value="1"/>
</dbReference>
<organism evidence="7">
    <name type="scientific">hydrothermal vent metagenome</name>
    <dbReference type="NCBI Taxonomy" id="652676"/>
    <lineage>
        <taxon>unclassified sequences</taxon>
        <taxon>metagenomes</taxon>
        <taxon>ecological metagenomes</taxon>
    </lineage>
</organism>
<proteinExistence type="inferred from homology"/>
<dbReference type="InterPro" id="IPR001626">
    <property type="entry name" value="ABC_TroCD"/>
</dbReference>
<evidence type="ECO:0000256" key="3">
    <source>
        <dbReference type="ARBA" id="ARBA00022692"/>
    </source>
</evidence>
<evidence type="ECO:0000256" key="5">
    <source>
        <dbReference type="ARBA" id="ARBA00023136"/>
    </source>
</evidence>
<evidence type="ECO:0000256" key="1">
    <source>
        <dbReference type="ARBA" id="ARBA00004141"/>
    </source>
</evidence>
<dbReference type="GO" id="GO:0043190">
    <property type="term" value="C:ATP-binding cassette (ABC) transporter complex"/>
    <property type="evidence" value="ECO:0007669"/>
    <property type="project" value="InterPro"/>
</dbReference>
<dbReference type="EMBL" id="UOGF01000006">
    <property type="protein sequence ID" value="VAX26029.1"/>
    <property type="molecule type" value="Genomic_DNA"/>
</dbReference>
<feature type="transmembrane region" description="Helical" evidence="6">
    <location>
        <begin position="249"/>
        <end position="268"/>
    </location>
</feature>
<dbReference type="SUPFAM" id="SSF81345">
    <property type="entry name" value="ABC transporter involved in vitamin B12 uptake, BtuC"/>
    <property type="match status" value="1"/>
</dbReference>
<name>A0A3B1C768_9ZZZZ</name>
<dbReference type="CDD" id="cd06550">
    <property type="entry name" value="TM_ABC_iron-siderophores_like"/>
    <property type="match status" value="1"/>
</dbReference>
<dbReference type="GO" id="GO:0010043">
    <property type="term" value="P:response to zinc ion"/>
    <property type="evidence" value="ECO:0007669"/>
    <property type="project" value="TreeGrafter"/>
</dbReference>
<dbReference type="AlphaFoldDB" id="A0A3B1C768"/>
<feature type="transmembrane region" description="Helical" evidence="6">
    <location>
        <begin position="12"/>
        <end position="36"/>
    </location>
</feature>
<comment type="subcellular location">
    <subcellularLocation>
        <location evidence="1">Membrane</location>
        <topology evidence="1">Multi-pass membrane protein</topology>
    </subcellularLocation>
</comment>
<protein>
    <submittedName>
        <fullName evidence="7">Manganese ABC transporter, inner membrane permease protein SitD</fullName>
    </submittedName>
</protein>
<evidence type="ECO:0000256" key="6">
    <source>
        <dbReference type="SAM" id="Phobius"/>
    </source>
</evidence>
<evidence type="ECO:0000313" key="7">
    <source>
        <dbReference type="EMBL" id="VAX26029.1"/>
    </source>
</evidence>
<dbReference type="Pfam" id="PF00950">
    <property type="entry name" value="ABC-3"/>
    <property type="match status" value="1"/>
</dbReference>
<feature type="transmembrane region" description="Helical" evidence="6">
    <location>
        <begin position="89"/>
        <end position="109"/>
    </location>
</feature>
<dbReference type="PANTHER" id="PTHR30477:SF13">
    <property type="entry name" value="IRON TRANSPORT SYSTEM MEMBRANE PROTEIN HI_0360-RELATED"/>
    <property type="match status" value="1"/>
</dbReference>
<sequence>MSFFTDPLKYEFFIHGILAASLVGGICALIGVYIVLRRMSYIGHGLSHAVFGGAVVSTVMQWNFYLGAGAWGFLSVLLINAVARKKKVGADAAIGVITTASFAVGVAIISRFRRFTKSFEATLFGNILGVTTEDLWIIGIVVLVSSLLIFIFYRQFLFTTFDSEVARIYGVPVDWVERLFSLILAAVIIVSMQVMGVTMIAAGIIMPAVTARLLTDSFNKMVFLSVILGVLGGTFGMYASFYFDVSSGATIVLVAASFFVLAYFYQMIRERTGPLKKEARSLSETTPETHAHLHNEDHAGFYHVHEHSHEKSKTSETQRPS</sequence>
<dbReference type="GO" id="GO:0055085">
    <property type="term" value="P:transmembrane transport"/>
    <property type="evidence" value="ECO:0007669"/>
    <property type="project" value="InterPro"/>
</dbReference>
<accession>A0A3B1C768</accession>
<comment type="similarity">
    <text evidence="2">Belongs to the ABC-3 integral membrane protein family.</text>
</comment>
<feature type="transmembrane region" description="Helical" evidence="6">
    <location>
        <begin position="179"/>
        <end position="209"/>
    </location>
</feature>
<keyword evidence="4 6" id="KW-1133">Transmembrane helix</keyword>
<keyword evidence="5 6" id="KW-0472">Membrane</keyword>
<keyword evidence="3 6" id="KW-0812">Transmembrane</keyword>
<feature type="transmembrane region" description="Helical" evidence="6">
    <location>
        <begin position="64"/>
        <end position="83"/>
    </location>
</feature>
<feature type="transmembrane region" description="Helical" evidence="6">
    <location>
        <begin position="135"/>
        <end position="153"/>
    </location>
</feature>
<gene>
    <name evidence="7" type="ORF">MNBD_NITROSPIRAE01-1782</name>
</gene>
<evidence type="ECO:0000256" key="4">
    <source>
        <dbReference type="ARBA" id="ARBA00022989"/>
    </source>
</evidence>